<dbReference type="EMBL" id="FSFA01000010">
    <property type="protein sequence ID" value="SHY14797.1"/>
    <property type="molecule type" value="Genomic_DNA"/>
</dbReference>
<dbReference type="Proteomes" id="UP000185183">
    <property type="component" value="Unassembled WGS sequence"/>
</dbReference>
<dbReference type="GO" id="GO:0009244">
    <property type="term" value="P:lipopolysaccharide core region biosynthetic process"/>
    <property type="evidence" value="ECO:0007669"/>
    <property type="project" value="TreeGrafter"/>
</dbReference>
<dbReference type="InterPro" id="IPR002201">
    <property type="entry name" value="Glyco_trans_9"/>
</dbReference>
<dbReference type="SUPFAM" id="SSF53756">
    <property type="entry name" value="UDP-Glycosyltransferase/glycogen phosphorylase"/>
    <property type="match status" value="1"/>
</dbReference>
<dbReference type="Gene3D" id="3.40.50.2000">
    <property type="entry name" value="Glycogen Phosphorylase B"/>
    <property type="match status" value="2"/>
</dbReference>
<organism evidence="3 4">
    <name type="scientific">Mycobacteroides abscessus subsp. bolletii</name>
    <dbReference type="NCBI Taxonomy" id="319705"/>
    <lineage>
        <taxon>Bacteria</taxon>
        <taxon>Bacillati</taxon>
        <taxon>Actinomycetota</taxon>
        <taxon>Actinomycetes</taxon>
        <taxon>Mycobacteriales</taxon>
        <taxon>Mycobacteriaceae</taxon>
        <taxon>Mycobacteroides</taxon>
        <taxon>Mycobacteroides abscessus</taxon>
    </lineage>
</organism>
<proteinExistence type="predicted"/>
<evidence type="ECO:0000256" key="1">
    <source>
        <dbReference type="ARBA" id="ARBA00022676"/>
    </source>
</evidence>
<protein>
    <submittedName>
        <fullName evidence="3">Transferase</fullName>
        <ecNumber evidence="3">2.-.-.-</ecNumber>
    </submittedName>
</protein>
<dbReference type="AlphaFoldDB" id="A0A9Q7SJ51"/>
<evidence type="ECO:0000313" key="3">
    <source>
        <dbReference type="EMBL" id="SHY14797.1"/>
    </source>
</evidence>
<name>A0A9Q7SJ51_9MYCO</name>
<keyword evidence="2 3" id="KW-0808">Transferase</keyword>
<dbReference type="Pfam" id="PF01075">
    <property type="entry name" value="Glyco_transf_9"/>
    <property type="match status" value="1"/>
</dbReference>
<dbReference type="PANTHER" id="PTHR30160">
    <property type="entry name" value="TETRAACYLDISACCHARIDE 4'-KINASE-RELATED"/>
    <property type="match status" value="1"/>
</dbReference>
<accession>A0A9Q7SJ51</accession>
<sequence>MALAAGLPSAPHRILVLRALGLGDLLTGIPALRALRRRFPRARLTLAAPERFHEMIALTHAVDELLPTPGLGPIDQAGASPCLAVNMHGRGPESIAYLAELHPKYLLSHSNSQFPAVDGPPWRSELHEVDRWCALLGSVGIDCEEDDLGIERPGGYPDRSGVVVIHPGAAYAARRWPADRFAEVARRLSEDGHEVVITGSGTERTLACQVATEAGLPESAVCAGTMGLGGLTALINDCKLLICGDTGVGHLATATGTPSVLLFGPTPPANWGPREASRHTALWVGDRGDPHGATPDAGLLLITVRRVLEAARARLEEMP</sequence>
<dbReference type="RefSeq" id="WP_074358074.1">
    <property type="nucleotide sequence ID" value="NZ_FSCP01000007.1"/>
</dbReference>
<reference evidence="3 4" key="1">
    <citation type="submission" date="2016-11" db="EMBL/GenBank/DDBJ databases">
        <authorList>
            <consortium name="Pathogen Informatics"/>
        </authorList>
    </citation>
    <scope>NUCLEOTIDE SEQUENCE [LARGE SCALE GENOMIC DNA]</scope>
    <source>
        <strain evidence="3 4">968</strain>
    </source>
</reference>
<evidence type="ECO:0000256" key="2">
    <source>
        <dbReference type="ARBA" id="ARBA00022679"/>
    </source>
</evidence>
<dbReference type="CDD" id="cd03789">
    <property type="entry name" value="GT9_LPS_heptosyltransferase"/>
    <property type="match status" value="1"/>
</dbReference>
<dbReference type="EC" id="2.-.-.-" evidence="3"/>
<dbReference type="GO" id="GO:0008713">
    <property type="term" value="F:ADP-heptose-lipopolysaccharide heptosyltransferase activity"/>
    <property type="evidence" value="ECO:0007669"/>
    <property type="project" value="TreeGrafter"/>
</dbReference>
<dbReference type="PANTHER" id="PTHR30160:SF1">
    <property type="entry name" value="LIPOPOLYSACCHARIDE 1,2-N-ACETYLGLUCOSAMINETRANSFERASE-RELATED"/>
    <property type="match status" value="1"/>
</dbReference>
<comment type="caution">
    <text evidence="3">The sequence shown here is derived from an EMBL/GenBank/DDBJ whole genome shotgun (WGS) entry which is preliminary data.</text>
</comment>
<dbReference type="GO" id="GO:0005829">
    <property type="term" value="C:cytosol"/>
    <property type="evidence" value="ECO:0007669"/>
    <property type="project" value="TreeGrafter"/>
</dbReference>
<dbReference type="InterPro" id="IPR051199">
    <property type="entry name" value="LPS_LOS_Heptosyltrfase"/>
</dbReference>
<keyword evidence="1" id="KW-0328">Glycosyltransferase</keyword>
<evidence type="ECO:0000313" key="4">
    <source>
        <dbReference type="Proteomes" id="UP000185183"/>
    </source>
</evidence>
<gene>
    <name evidence="3" type="primary">rfaF</name>
    <name evidence="3" type="ORF">SAMEA2275694_05078</name>
</gene>